<comment type="caution">
    <text evidence="1">The sequence shown here is derived from an EMBL/GenBank/DDBJ whole genome shotgun (WGS) entry which is preliminary data.</text>
</comment>
<organism evidence="1 2">
    <name type="scientific">Catharanthus roseus</name>
    <name type="common">Madagascar periwinkle</name>
    <name type="synonym">Vinca rosea</name>
    <dbReference type="NCBI Taxonomy" id="4058"/>
    <lineage>
        <taxon>Eukaryota</taxon>
        <taxon>Viridiplantae</taxon>
        <taxon>Streptophyta</taxon>
        <taxon>Embryophyta</taxon>
        <taxon>Tracheophyta</taxon>
        <taxon>Spermatophyta</taxon>
        <taxon>Magnoliopsida</taxon>
        <taxon>eudicotyledons</taxon>
        <taxon>Gunneridae</taxon>
        <taxon>Pentapetalae</taxon>
        <taxon>asterids</taxon>
        <taxon>lamiids</taxon>
        <taxon>Gentianales</taxon>
        <taxon>Apocynaceae</taxon>
        <taxon>Rauvolfioideae</taxon>
        <taxon>Vinceae</taxon>
        <taxon>Catharanthinae</taxon>
        <taxon>Catharanthus</taxon>
    </lineage>
</organism>
<accession>A0ACB9ZXG5</accession>
<proteinExistence type="predicted"/>
<sequence>MAGSSNLTYVEGSSTNRPPLLNADCPKAIEKEKGALEAKLEAIKKKKKGKGLIGAWDQDSSESEGEEKAKLFFMVLESEVPSSPSNFSSSDDDDDDDDDDDPNSMLVEMKEIFHRIIPRVDEYYDNVANYAYCILGIENEGWSMDEELGTVLEDSSISLSLNPSLSFHEVSFVELKSLWVSYTLHVGILSDICVICFDGNVFLLIPCMNKCLSSHTSLEDSLMHSGAKFIPSCYSFGMLDDTSFVDPYIVGFELNYALFDILHDEYLGKFIKEVDYAFPFLGAFMKDLDGLISSNQCFHLFSDQFEFSYIEHKISSVVNSLNLFENRFGFKFYHLYFKDFLLKGFGIIVQFRHDESFYFHLTFKDVSNNSFLKDKSKKMFLKSFILKSISKTFEGTLLIWKLELLQHFMFFILKDLENLSLQFHGPFEDFVRNVVTMFDLQDVYTFTYAFIGRSLVIFECSCIALELSRFELL</sequence>
<gene>
    <name evidence="1" type="ORF">M9H77_30188</name>
</gene>
<dbReference type="EMBL" id="CM044707">
    <property type="protein sequence ID" value="KAI5653001.1"/>
    <property type="molecule type" value="Genomic_DNA"/>
</dbReference>
<evidence type="ECO:0000313" key="2">
    <source>
        <dbReference type="Proteomes" id="UP001060085"/>
    </source>
</evidence>
<keyword evidence="2" id="KW-1185">Reference proteome</keyword>
<evidence type="ECO:0000313" key="1">
    <source>
        <dbReference type="EMBL" id="KAI5653001.1"/>
    </source>
</evidence>
<protein>
    <submittedName>
        <fullName evidence="1">Uncharacterized protein</fullName>
    </submittedName>
</protein>
<name>A0ACB9ZXG5_CATRO</name>
<dbReference type="Proteomes" id="UP001060085">
    <property type="component" value="Linkage Group LG07"/>
</dbReference>
<reference evidence="2" key="1">
    <citation type="journal article" date="2023" name="Nat. Plants">
        <title>Single-cell RNA sequencing provides a high-resolution roadmap for understanding the multicellular compartmentation of specialized metabolism.</title>
        <authorList>
            <person name="Sun S."/>
            <person name="Shen X."/>
            <person name="Li Y."/>
            <person name="Li Y."/>
            <person name="Wang S."/>
            <person name="Li R."/>
            <person name="Zhang H."/>
            <person name="Shen G."/>
            <person name="Guo B."/>
            <person name="Wei J."/>
            <person name="Xu J."/>
            <person name="St-Pierre B."/>
            <person name="Chen S."/>
            <person name="Sun C."/>
        </authorList>
    </citation>
    <scope>NUCLEOTIDE SEQUENCE [LARGE SCALE GENOMIC DNA]</scope>
</reference>